<name>A0A8T0BM71_SILME</name>
<evidence type="ECO:0000313" key="6">
    <source>
        <dbReference type="Proteomes" id="UP000606274"/>
    </source>
</evidence>
<dbReference type="OrthoDB" id="2129492at2759"/>
<dbReference type="PANTHER" id="PTHR14845:SF0">
    <property type="entry name" value="DUF4515 DOMAIN-CONTAINING PROTEIN"/>
    <property type="match status" value="1"/>
</dbReference>
<gene>
    <name evidence="5" type="ORF">HF521_019810</name>
</gene>
<accession>A0A8T0BM71</accession>
<dbReference type="InterPro" id="IPR032777">
    <property type="entry name" value="DUF4515"/>
</dbReference>
<evidence type="ECO:0000313" key="5">
    <source>
        <dbReference type="EMBL" id="KAF7706556.1"/>
    </source>
</evidence>
<dbReference type="EMBL" id="JABFDY010000006">
    <property type="protein sequence ID" value="KAF7706556.1"/>
    <property type="molecule type" value="Genomic_DNA"/>
</dbReference>
<dbReference type="Pfam" id="PF14988">
    <property type="entry name" value="DUF4515"/>
    <property type="match status" value="1"/>
</dbReference>
<dbReference type="AlphaFoldDB" id="A0A8T0BM71"/>
<organism evidence="5 6">
    <name type="scientific">Silurus meridionalis</name>
    <name type="common">Southern catfish</name>
    <name type="synonym">Silurus soldatovi meridionalis</name>
    <dbReference type="NCBI Taxonomy" id="175797"/>
    <lineage>
        <taxon>Eukaryota</taxon>
        <taxon>Metazoa</taxon>
        <taxon>Chordata</taxon>
        <taxon>Craniata</taxon>
        <taxon>Vertebrata</taxon>
        <taxon>Euteleostomi</taxon>
        <taxon>Actinopterygii</taxon>
        <taxon>Neopterygii</taxon>
        <taxon>Teleostei</taxon>
        <taxon>Ostariophysi</taxon>
        <taxon>Siluriformes</taxon>
        <taxon>Siluridae</taxon>
        <taxon>Silurus</taxon>
    </lineage>
</organism>
<evidence type="ECO:0000256" key="2">
    <source>
        <dbReference type="SAM" id="Coils"/>
    </source>
</evidence>
<dbReference type="PANTHER" id="PTHR14845">
    <property type="entry name" value="COILED-COIL DOMAIN-CONTAINING 166"/>
    <property type="match status" value="1"/>
</dbReference>
<protein>
    <recommendedName>
        <fullName evidence="4">DUF4515 domain-containing protein</fullName>
    </recommendedName>
</protein>
<proteinExistence type="predicted"/>
<comment type="caution">
    <text evidence="5">The sequence shown here is derived from an EMBL/GenBank/DDBJ whole genome shotgun (WGS) entry which is preliminary data.</text>
</comment>
<sequence>MASEKNKKGKESKKPEKVEVSEQDAERQAQLHQEYDTLTDVLRHLRKRAEQLRRENEVLENETNHIHKESEDYILYMSRLTQKRQNAILALRNQRQQKLEEFSKQREAMQEKHDEQLNGLKKEIWKMETELSMLNPEIAQIGDVKSLRQQQLESIAELEQEMIATCHRHFETLQILKAKGLTENEQYKPPKHMMFELYLKAKKEASFYILSYIREISWENHHLHDELQHLVERAQSLHRHQQILQTHRRDLLLEREVQELQHIHTSIAGADAN</sequence>
<keyword evidence="1 2" id="KW-0175">Coiled coil</keyword>
<evidence type="ECO:0000256" key="3">
    <source>
        <dbReference type="SAM" id="MobiDB-lite"/>
    </source>
</evidence>
<feature type="domain" description="DUF4515" evidence="4">
    <location>
        <begin position="73"/>
        <end position="259"/>
    </location>
</feature>
<evidence type="ECO:0000256" key="1">
    <source>
        <dbReference type="ARBA" id="ARBA00023054"/>
    </source>
</evidence>
<feature type="compositionally biased region" description="Basic and acidic residues" evidence="3">
    <location>
        <begin position="12"/>
        <end position="28"/>
    </location>
</feature>
<dbReference type="Proteomes" id="UP000606274">
    <property type="component" value="Unassembled WGS sequence"/>
</dbReference>
<keyword evidence="6" id="KW-1185">Reference proteome</keyword>
<evidence type="ECO:0000259" key="4">
    <source>
        <dbReference type="Pfam" id="PF14988"/>
    </source>
</evidence>
<reference evidence="5" key="1">
    <citation type="submission" date="2020-08" db="EMBL/GenBank/DDBJ databases">
        <title>Chromosome-level assembly of Southern catfish (Silurus meridionalis) provides insights into visual adaptation to the nocturnal and benthic lifestyles.</title>
        <authorList>
            <person name="Zhang Y."/>
            <person name="Wang D."/>
            <person name="Peng Z."/>
        </authorList>
    </citation>
    <scope>NUCLEOTIDE SEQUENCE</scope>
    <source>
        <strain evidence="5">SWU-2019-XX</strain>
        <tissue evidence="5">Muscle</tissue>
    </source>
</reference>
<feature type="region of interest" description="Disordered" evidence="3">
    <location>
        <begin position="1"/>
        <end position="28"/>
    </location>
</feature>
<feature type="coiled-coil region" evidence="2">
    <location>
        <begin position="35"/>
        <end position="161"/>
    </location>
</feature>